<dbReference type="PANTHER" id="PTHR28208:SF1">
    <property type="entry name" value="FILAMENT ORGANIZATION PROTEIN APP1-LIKE, PUTATIVE (AFU_ORTHOLOGUE AFUA_1G06650)-RELATED"/>
    <property type="match status" value="1"/>
</dbReference>
<dbReference type="GO" id="GO:0030479">
    <property type="term" value="C:actin cortical patch"/>
    <property type="evidence" value="ECO:0007669"/>
    <property type="project" value="TreeGrafter"/>
</dbReference>
<keyword evidence="4" id="KW-1185">Reference proteome</keyword>
<dbReference type="Pfam" id="PF09949">
    <property type="entry name" value="APP1_cat"/>
    <property type="match status" value="1"/>
</dbReference>
<dbReference type="PANTHER" id="PTHR28208">
    <property type="entry name" value="PHOSPHATIDATE PHOSPHATASE APP1"/>
    <property type="match status" value="1"/>
</dbReference>
<dbReference type="Proteomes" id="UP001163846">
    <property type="component" value="Unassembled WGS sequence"/>
</dbReference>
<dbReference type="InterPro" id="IPR019236">
    <property type="entry name" value="APP1_cat"/>
</dbReference>
<feature type="signal peptide" evidence="1">
    <location>
        <begin position="1"/>
        <end position="21"/>
    </location>
</feature>
<sequence>MKFTFLLLVWTALYLALQSRGLPIPDPDSPSQLAPRGHLEKSYLIGGFGYQPLNGNGNYKIVTSAYLYVAQPKSIGLGFLTSVARLLHLDVDHLGEHMSQCFRRLKLLFTIGIPMVRLKVSITGCQTTQVTLSRTGWKHLGLVSATEDIGKCTEVMLTVKAENSDEPGTIYLTPPEGFMIISDIDDTIKITDVLEEKLMFENTAYKDPVPVKGMPELYASLSKQLVMNSTPPFFVYISGSPFELHKFLNDFLKDDFPASRGPLLLQNLTISDPKGAAKTLTGGDDGESKVDYKMRQITDVHGYLGQKKVLAVGDSGEMDPETYGDAYRKFGEKFIKCIWIHVLDDKKAKNTQERFDKAFEGVPKERILLFHTSDIPRLQTIEVAKGKCNFGGGV</sequence>
<dbReference type="EMBL" id="MU806127">
    <property type="protein sequence ID" value="KAJ3839450.1"/>
    <property type="molecule type" value="Genomic_DNA"/>
</dbReference>
<comment type="caution">
    <text evidence="3">The sequence shown here is derived from an EMBL/GenBank/DDBJ whole genome shotgun (WGS) entry which is preliminary data.</text>
</comment>
<feature type="chain" id="PRO_5041400758" description="Phosphatidate phosphatase APP1 catalytic domain-containing protein" evidence="1">
    <location>
        <begin position="22"/>
        <end position="394"/>
    </location>
</feature>
<organism evidence="3 4">
    <name type="scientific">Lentinula raphanica</name>
    <dbReference type="NCBI Taxonomy" id="153919"/>
    <lineage>
        <taxon>Eukaryota</taxon>
        <taxon>Fungi</taxon>
        <taxon>Dikarya</taxon>
        <taxon>Basidiomycota</taxon>
        <taxon>Agaricomycotina</taxon>
        <taxon>Agaricomycetes</taxon>
        <taxon>Agaricomycetidae</taxon>
        <taxon>Agaricales</taxon>
        <taxon>Marasmiineae</taxon>
        <taxon>Omphalotaceae</taxon>
        <taxon>Lentinula</taxon>
    </lineage>
</organism>
<name>A0AA38PAR5_9AGAR</name>
<keyword evidence="1" id="KW-0732">Signal</keyword>
<dbReference type="InterPro" id="IPR052935">
    <property type="entry name" value="Mg2+_PAP"/>
</dbReference>
<evidence type="ECO:0000256" key="1">
    <source>
        <dbReference type="SAM" id="SignalP"/>
    </source>
</evidence>
<dbReference type="AlphaFoldDB" id="A0AA38PAR5"/>
<feature type="domain" description="Phosphatidate phosphatase APP1 catalytic" evidence="2">
    <location>
        <begin position="179"/>
        <end position="340"/>
    </location>
</feature>
<evidence type="ECO:0000313" key="3">
    <source>
        <dbReference type="EMBL" id="KAJ3839450.1"/>
    </source>
</evidence>
<gene>
    <name evidence="3" type="ORF">F5878DRAFT_119370</name>
</gene>
<proteinExistence type="predicted"/>
<protein>
    <recommendedName>
        <fullName evidence="2">Phosphatidate phosphatase APP1 catalytic domain-containing protein</fullName>
    </recommendedName>
</protein>
<evidence type="ECO:0000259" key="2">
    <source>
        <dbReference type="Pfam" id="PF09949"/>
    </source>
</evidence>
<dbReference type="GO" id="GO:0008195">
    <property type="term" value="F:phosphatidate phosphatase activity"/>
    <property type="evidence" value="ECO:0007669"/>
    <property type="project" value="InterPro"/>
</dbReference>
<accession>A0AA38PAR5</accession>
<evidence type="ECO:0000313" key="4">
    <source>
        <dbReference type="Proteomes" id="UP001163846"/>
    </source>
</evidence>
<reference evidence="3" key="1">
    <citation type="submission" date="2022-08" db="EMBL/GenBank/DDBJ databases">
        <authorList>
            <consortium name="DOE Joint Genome Institute"/>
            <person name="Min B."/>
            <person name="Riley R."/>
            <person name="Sierra-Patev S."/>
            <person name="Naranjo-Ortiz M."/>
            <person name="Looney B."/>
            <person name="Konkel Z."/>
            <person name="Slot J.C."/>
            <person name="Sakamoto Y."/>
            <person name="Steenwyk J.L."/>
            <person name="Rokas A."/>
            <person name="Carro J."/>
            <person name="Camarero S."/>
            <person name="Ferreira P."/>
            <person name="Molpeceres G."/>
            <person name="Ruiz-Duenas F.J."/>
            <person name="Serrano A."/>
            <person name="Henrissat B."/>
            <person name="Drula E."/>
            <person name="Hughes K.W."/>
            <person name="Mata J.L."/>
            <person name="Ishikawa N.K."/>
            <person name="Vargas-Isla R."/>
            <person name="Ushijima S."/>
            <person name="Smith C.A."/>
            <person name="Ahrendt S."/>
            <person name="Andreopoulos W."/>
            <person name="He G."/>
            <person name="Labutti K."/>
            <person name="Lipzen A."/>
            <person name="Ng V."/>
            <person name="Sandor L."/>
            <person name="Barry K."/>
            <person name="Martinez A.T."/>
            <person name="Xiao Y."/>
            <person name="Gibbons J.G."/>
            <person name="Terashima K."/>
            <person name="Hibbett D.S."/>
            <person name="Grigoriev I.V."/>
        </authorList>
    </citation>
    <scope>NUCLEOTIDE SEQUENCE</scope>
    <source>
        <strain evidence="3">TFB9207</strain>
    </source>
</reference>